<accession>A0A9D5QEN1</accession>
<dbReference type="Pfam" id="PF11369">
    <property type="entry name" value="DUF3160"/>
    <property type="match status" value="1"/>
</dbReference>
<proteinExistence type="predicted"/>
<name>A0A9D5QEN1_UNCW3</name>
<comment type="caution">
    <text evidence="1">The sequence shown here is derived from an EMBL/GenBank/DDBJ whole genome shotgun (WGS) entry which is preliminary data.</text>
</comment>
<evidence type="ECO:0000313" key="1">
    <source>
        <dbReference type="EMBL" id="MBD3365190.1"/>
    </source>
</evidence>
<evidence type="ECO:0000313" key="2">
    <source>
        <dbReference type="Proteomes" id="UP000630660"/>
    </source>
</evidence>
<sequence>MWLIKIFTLILSVAATMDERLEGYDVAAKQPDLSYRLGEAELTTLDEIGFLITPSRKESIYEVYSGYTESPYTPVFISADLPFHTLHMMVDYTVRIIEIEELLPKLETLTSGMLEYTEKEYKRAPKELREAAKINYIYFAVAARLLELDVDVKDKDCAKKVETELERIDKHSGIERISFMDDVTEDYSQYVPRGHYTRSDDFRRYFRTMMWYGRLPLKVPDNHSDPKEYLQAAMLMGIHLDDDAELNGLWEDIYEPTAFFFGAAEDLTPGLLIAEAREFFSDDISGNTLTNEDRMHEFAAYLAENNQPKIISGFVPSPETEEPVKIPVTVRFMPQRFVPDSYIFSELVFDKVRAYRGEGKPFTLGQTQLGPRRVFPRGLDLLAVLRWNIAYQILTDEGDTDYENYKEQFEKMMKWYAGLSPRDKESAIYFRWFDFFLTYKDGSAPPRVDDTAWERKKLVTSLGSWAELRHDAILYAKQSYTGYAMAAEPGEEPPPPPPLHLAAVEDAGGLYARMAECARTIAEFLDSDDPEHPIAETYLYFSEVMDKLDILSHKQREGLSPAEHKWLWTVAGKLSYMPSMLGKVVTGEEDERAALAADVHTDPNSGLVLEEATGDPARLYVIVEIEGKPYVARGGTYTYYEFKHPISERLTDEAWHDLLDSSNRPDMPSWTDPITVNR</sequence>
<dbReference type="AlphaFoldDB" id="A0A9D5QEN1"/>
<dbReference type="SMART" id="SM01325">
    <property type="entry name" value="DUF3160"/>
    <property type="match status" value="1"/>
</dbReference>
<dbReference type="EMBL" id="WJKJ01000274">
    <property type="protein sequence ID" value="MBD3365190.1"/>
    <property type="molecule type" value="Genomic_DNA"/>
</dbReference>
<organism evidence="1 2">
    <name type="scientific">candidate division WOR-3 bacterium</name>
    <dbReference type="NCBI Taxonomy" id="2052148"/>
    <lineage>
        <taxon>Bacteria</taxon>
        <taxon>Bacteria division WOR-3</taxon>
    </lineage>
</organism>
<reference evidence="1" key="1">
    <citation type="submission" date="2019-11" db="EMBL/GenBank/DDBJ databases">
        <title>Microbial mats filling the niche in hypersaline microbial mats.</title>
        <authorList>
            <person name="Wong H.L."/>
            <person name="Macleod F.I."/>
            <person name="White R.A. III"/>
            <person name="Burns B.P."/>
        </authorList>
    </citation>
    <scope>NUCLEOTIDE SEQUENCE</scope>
    <source>
        <strain evidence="1">Bin_327</strain>
    </source>
</reference>
<dbReference type="Proteomes" id="UP000630660">
    <property type="component" value="Unassembled WGS sequence"/>
</dbReference>
<gene>
    <name evidence="1" type="ORF">GF359_08240</name>
</gene>
<dbReference type="InterPro" id="IPR022601">
    <property type="entry name" value="DUF3160"/>
</dbReference>
<protein>
    <submittedName>
        <fullName evidence="1">DUF3160 domain-containing protein</fullName>
    </submittedName>
</protein>